<dbReference type="GO" id="GO:0016740">
    <property type="term" value="F:transferase activity"/>
    <property type="evidence" value="ECO:0007669"/>
    <property type="project" value="UniProtKB-ARBA"/>
</dbReference>
<dbReference type="SUPFAM" id="SSF46785">
    <property type="entry name" value="Winged helix' DNA-binding domain"/>
    <property type="match status" value="1"/>
</dbReference>
<keyword evidence="2 5" id="KW-0547">Nucleotide-binding</keyword>
<dbReference type="PROSITE" id="PS51733">
    <property type="entry name" value="BPL_LPL_CATALYTIC"/>
    <property type="match status" value="1"/>
</dbReference>
<dbReference type="Pfam" id="PF02237">
    <property type="entry name" value="BPL_C"/>
    <property type="match status" value="1"/>
</dbReference>
<dbReference type="InterPro" id="IPR013196">
    <property type="entry name" value="HTH_11"/>
</dbReference>
<dbReference type="SUPFAM" id="SSF55681">
    <property type="entry name" value="Class II aaRS and biotin synthetases"/>
    <property type="match status" value="1"/>
</dbReference>
<dbReference type="Pfam" id="PF08279">
    <property type="entry name" value="HTH_11"/>
    <property type="match status" value="1"/>
</dbReference>
<evidence type="ECO:0000313" key="7">
    <source>
        <dbReference type="EMBL" id="KRM56507.1"/>
    </source>
</evidence>
<comment type="similarity">
    <text evidence="5">Belongs to the biotin--protein ligase family.</text>
</comment>
<sequence length="324" mass="34463">MAKSTRQQVLTDLLQYQNGWRSGDELAADLGVSRETVWKAINALRKAGHHIEGRKSLGYRYAASAVLDADAISFYTHTQMPVTVLASVDSTQVYAKEAVNAGTRTLPFAVLADQQSGAYGRRGRHFYAPASSGLYLSMVLPNAGATLQNVGLLTTGVANAVVDVLAATFPGQNFGLKWVNDVLLNGHKVGGIITEAVLELESTSTAAFIIGIGLNLTTADFPAALTDVAGAIQVGADVDRNLLAARIIDHVTQLYAHYGDGAFLPAYRQRSVTIGKQVTLNLGNERVLGKVLDIADNGGLVLRDVFGTVHTFTSGEVVKVENSH</sequence>
<dbReference type="GO" id="GO:0004077">
    <property type="term" value="F:biotin--[biotin carboxyl-carrier protein] ligase activity"/>
    <property type="evidence" value="ECO:0007669"/>
    <property type="project" value="UniProtKB-UniRule"/>
</dbReference>
<name>A0A0R1ZWN0_9LACO</name>
<dbReference type="Gene3D" id="1.10.10.10">
    <property type="entry name" value="Winged helix-like DNA-binding domain superfamily/Winged helix DNA-binding domain"/>
    <property type="match status" value="1"/>
</dbReference>
<comment type="catalytic activity">
    <reaction evidence="5">
        <text>biotin + L-lysyl-[protein] + ATP = N(6)-biotinyl-L-lysyl-[protein] + AMP + diphosphate + H(+)</text>
        <dbReference type="Rhea" id="RHEA:11756"/>
        <dbReference type="Rhea" id="RHEA-COMP:9752"/>
        <dbReference type="Rhea" id="RHEA-COMP:10505"/>
        <dbReference type="ChEBI" id="CHEBI:15378"/>
        <dbReference type="ChEBI" id="CHEBI:29969"/>
        <dbReference type="ChEBI" id="CHEBI:30616"/>
        <dbReference type="ChEBI" id="CHEBI:33019"/>
        <dbReference type="ChEBI" id="CHEBI:57586"/>
        <dbReference type="ChEBI" id="CHEBI:83144"/>
        <dbReference type="ChEBI" id="CHEBI:456215"/>
        <dbReference type="EC" id="6.3.4.15"/>
    </reaction>
</comment>
<evidence type="ECO:0000256" key="4">
    <source>
        <dbReference type="ARBA" id="ARBA00023267"/>
    </source>
</evidence>
<dbReference type="InterPro" id="IPR045864">
    <property type="entry name" value="aa-tRNA-synth_II/BPL/LPL"/>
</dbReference>
<comment type="caution">
    <text evidence="5">Lacks conserved residue(s) required for the propagation of feature annotation.</text>
</comment>
<evidence type="ECO:0000256" key="2">
    <source>
        <dbReference type="ARBA" id="ARBA00022741"/>
    </source>
</evidence>
<keyword evidence="5" id="KW-0238">DNA-binding</keyword>
<dbReference type="GO" id="GO:0006355">
    <property type="term" value="P:regulation of DNA-templated transcription"/>
    <property type="evidence" value="ECO:0007669"/>
    <property type="project" value="UniProtKB-UniRule"/>
</dbReference>
<dbReference type="SUPFAM" id="SSF50037">
    <property type="entry name" value="C-terminal domain of transcriptional repressors"/>
    <property type="match status" value="1"/>
</dbReference>
<dbReference type="Gene3D" id="3.30.930.10">
    <property type="entry name" value="Bira Bifunctional Protein, Domain 2"/>
    <property type="match status" value="1"/>
</dbReference>
<accession>A0A0R1ZWN0</accession>
<dbReference type="InterPro" id="IPR003142">
    <property type="entry name" value="BPL_C"/>
</dbReference>
<evidence type="ECO:0000259" key="6">
    <source>
        <dbReference type="PROSITE" id="PS51733"/>
    </source>
</evidence>
<keyword evidence="5" id="KW-0805">Transcription regulation</keyword>
<dbReference type="GO" id="GO:0003677">
    <property type="term" value="F:DNA binding"/>
    <property type="evidence" value="ECO:0007669"/>
    <property type="project" value="UniProtKB-UniRule"/>
</dbReference>
<evidence type="ECO:0000256" key="5">
    <source>
        <dbReference type="HAMAP-Rule" id="MF_00978"/>
    </source>
</evidence>
<dbReference type="EC" id="6.3.4.15" evidence="5"/>
<dbReference type="PANTHER" id="PTHR12835">
    <property type="entry name" value="BIOTIN PROTEIN LIGASE"/>
    <property type="match status" value="1"/>
</dbReference>
<dbReference type="RefSeq" id="WP_056975290.1">
    <property type="nucleotide sequence ID" value="NZ_AYYO01000003.1"/>
</dbReference>
<keyword evidence="5" id="KW-0678">Repressor</keyword>
<dbReference type="OrthoDB" id="9807064at2"/>
<proteinExistence type="inferred from homology"/>
<dbReference type="CDD" id="cd16442">
    <property type="entry name" value="BPL"/>
    <property type="match status" value="1"/>
</dbReference>
<keyword evidence="8" id="KW-1185">Reference proteome</keyword>
<dbReference type="InterPro" id="IPR030855">
    <property type="entry name" value="Bifunct_BirA"/>
</dbReference>
<dbReference type="InterPro" id="IPR004408">
    <property type="entry name" value="Biotin_CoA_COase_ligase"/>
</dbReference>
<keyword evidence="3 5" id="KW-0067">ATP-binding</keyword>
<evidence type="ECO:0000256" key="1">
    <source>
        <dbReference type="ARBA" id="ARBA00022598"/>
    </source>
</evidence>
<dbReference type="GO" id="GO:0009249">
    <property type="term" value="P:protein lipoylation"/>
    <property type="evidence" value="ECO:0007669"/>
    <property type="project" value="UniProtKB-ARBA"/>
</dbReference>
<feature type="binding site" evidence="5">
    <location>
        <position position="188"/>
    </location>
    <ligand>
        <name>biotin</name>
        <dbReference type="ChEBI" id="CHEBI:57586"/>
    </ligand>
</feature>
<keyword evidence="5" id="KW-0804">Transcription</keyword>
<reference evidence="7 8" key="1">
    <citation type="journal article" date="2015" name="Genome Announc.">
        <title>Expanding the biotechnology potential of lactobacilli through comparative genomics of 213 strains and associated genera.</title>
        <authorList>
            <person name="Sun Z."/>
            <person name="Harris H.M."/>
            <person name="McCann A."/>
            <person name="Guo C."/>
            <person name="Argimon S."/>
            <person name="Zhang W."/>
            <person name="Yang X."/>
            <person name="Jeffery I.B."/>
            <person name="Cooney J.C."/>
            <person name="Kagawa T.F."/>
            <person name="Liu W."/>
            <person name="Song Y."/>
            <person name="Salvetti E."/>
            <person name="Wrobel A."/>
            <person name="Rasinkangas P."/>
            <person name="Parkhill J."/>
            <person name="Rea M.C."/>
            <person name="O'Sullivan O."/>
            <person name="Ritari J."/>
            <person name="Douillard F.P."/>
            <person name="Paul Ross R."/>
            <person name="Yang R."/>
            <person name="Briner A.E."/>
            <person name="Felis G.E."/>
            <person name="de Vos W.M."/>
            <person name="Barrangou R."/>
            <person name="Klaenhammer T.R."/>
            <person name="Caufield P.W."/>
            <person name="Cui Y."/>
            <person name="Zhang H."/>
            <person name="O'Toole P.W."/>
        </authorList>
    </citation>
    <scope>NUCLEOTIDE SEQUENCE [LARGE SCALE GENOMIC DNA]</scope>
    <source>
        <strain evidence="7 8">DSM 20505</strain>
    </source>
</reference>
<dbReference type="AlphaFoldDB" id="A0A0R1ZWN0"/>
<feature type="domain" description="BPL/LPL catalytic" evidence="6">
    <location>
        <begin position="66"/>
        <end position="259"/>
    </location>
</feature>
<dbReference type="GO" id="GO:0005737">
    <property type="term" value="C:cytoplasm"/>
    <property type="evidence" value="ECO:0007669"/>
    <property type="project" value="TreeGrafter"/>
</dbReference>
<dbReference type="PATRIC" id="fig|1291052.5.peg.2045"/>
<organism evidence="7 8">
    <name type="scientific">Lacticaseibacillus sharpeae JCM 1186 = DSM 20505</name>
    <dbReference type="NCBI Taxonomy" id="1291052"/>
    <lineage>
        <taxon>Bacteria</taxon>
        <taxon>Bacillati</taxon>
        <taxon>Bacillota</taxon>
        <taxon>Bacilli</taxon>
        <taxon>Lactobacillales</taxon>
        <taxon>Lactobacillaceae</taxon>
        <taxon>Lacticaseibacillus</taxon>
    </lineage>
</organism>
<comment type="function">
    <text evidence="5">Acts both as a biotin--[acetyl-CoA-carboxylase] ligase and a repressor.</text>
</comment>
<protein>
    <recommendedName>
        <fullName evidence="5">Bifunctional ligase/repressor BirA</fullName>
    </recommendedName>
    <alternativeName>
        <fullName evidence="5">Biotin--[acetyl-CoA-carboxylase] ligase</fullName>
        <ecNumber evidence="5">6.3.4.15</ecNumber>
    </alternativeName>
    <alternativeName>
        <fullName evidence="5">Biotin--protein ligase</fullName>
    </alternativeName>
    <alternativeName>
        <fullName evidence="5">Biotin-[acetyl-CoA carboxylase] synthetase</fullName>
    </alternativeName>
</protein>
<dbReference type="HAMAP" id="MF_00978">
    <property type="entry name" value="Bifunct_BirA"/>
    <property type="match status" value="1"/>
</dbReference>
<dbReference type="InterPro" id="IPR036388">
    <property type="entry name" value="WH-like_DNA-bd_sf"/>
</dbReference>
<feature type="DNA-binding region" description="H-T-H motif" evidence="5">
    <location>
        <begin position="23"/>
        <end position="42"/>
    </location>
</feature>
<gene>
    <name evidence="5" type="primary">birA</name>
    <name evidence="7" type="ORF">FC18_GL001984</name>
</gene>
<keyword evidence="1 5" id="KW-0436">Ligase</keyword>
<comment type="caution">
    <text evidence="7">The sequence shown here is derived from an EMBL/GenBank/DDBJ whole genome shotgun (WGS) entry which is preliminary data.</text>
</comment>
<dbReference type="EMBL" id="AYYO01000003">
    <property type="protein sequence ID" value="KRM56507.1"/>
    <property type="molecule type" value="Genomic_DNA"/>
</dbReference>
<evidence type="ECO:0000256" key="3">
    <source>
        <dbReference type="ARBA" id="ARBA00022840"/>
    </source>
</evidence>
<dbReference type="GO" id="GO:0005524">
    <property type="term" value="F:ATP binding"/>
    <property type="evidence" value="ECO:0007669"/>
    <property type="project" value="UniProtKB-UniRule"/>
</dbReference>
<keyword evidence="4 5" id="KW-0092">Biotin</keyword>
<dbReference type="NCBIfam" id="TIGR00121">
    <property type="entry name" value="birA_ligase"/>
    <property type="match status" value="1"/>
</dbReference>
<dbReference type="InterPro" id="IPR008988">
    <property type="entry name" value="Transcriptional_repressor_C"/>
</dbReference>
<evidence type="ECO:0000313" key="8">
    <source>
        <dbReference type="Proteomes" id="UP000051679"/>
    </source>
</evidence>
<dbReference type="InterPro" id="IPR004143">
    <property type="entry name" value="BPL_LPL_catalytic"/>
</dbReference>
<feature type="binding site" evidence="5">
    <location>
        <position position="115"/>
    </location>
    <ligand>
        <name>biotin</name>
        <dbReference type="ChEBI" id="CHEBI:57586"/>
    </ligand>
</feature>
<dbReference type="Pfam" id="PF03099">
    <property type="entry name" value="BPL_LplA_LipB"/>
    <property type="match status" value="1"/>
</dbReference>
<dbReference type="Proteomes" id="UP000051679">
    <property type="component" value="Unassembled WGS sequence"/>
</dbReference>
<dbReference type="PANTHER" id="PTHR12835:SF5">
    <property type="entry name" value="BIOTIN--PROTEIN LIGASE"/>
    <property type="match status" value="1"/>
</dbReference>
<dbReference type="STRING" id="1291052.FC18_GL001984"/>
<dbReference type="InterPro" id="IPR036390">
    <property type="entry name" value="WH_DNA-bd_sf"/>
</dbReference>
<dbReference type="Gene3D" id="2.30.30.100">
    <property type="match status" value="1"/>
</dbReference>